<evidence type="ECO:0000256" key="1">
    <source>
        <dbReference type="SAM" id="MobiDB-lite"/>
    </source>
</evidence>
<dbReference type="OrthoDB" id="9796191at2"/>
<name>A0A2T8F7T5_9ACTN</name>
<proteinExistence type="predicted"/>
<evidence type="ECO:0000313" key="4">
    <source>
        <dbReference type="Proteomes" id="UP000246018"/>
    </source>
</evidence>
<dbReference type="RefSeq" id="WP_116573492.1">
    <property type="nucleotide sequence ID" value="NZ_QDGZ01000007.1"/>
</dbReference>
<accession>A0A2T8F7T5</accession>
<evidence type="ECO:0000313" key="3">
    <source>
        <dbReference type="EMBL" id="PVG81727.1"/>
    </source>
</evidence>
<dbReference type="AlphaFoldDB" id="A0A2T8F7T5"/>
<feature type="domain" description="Transglycosylase SLT" evidence="2">
    <location>
        <begin position="178"/>
        <end position="269"/>
    </location>
</feature>
<sequence length="330" mass="35942">MTRLAAVALVSVLAVSGCGDGSPAPVDSPEAASSSAAPRAGDSPTAEPTTSPAKAVAPELQPVLAGRPERPDSAAETARFIIAAQRVIHDSESSGELVAAAGHTEQLAYQELSGRPAWDAKVLARVPAALRRVVRDNVAALRAFRSMHPTAHSELADELPVWRVVEPIARRSLRAMYGEAERRYGIDWEYLAAINMVETTFGRIRGTSVAGAQGPMQFIPGTWDMYGEGGDVHDPRDAIMAAARLLRANGFARDKAAALYRYNNSTAYVKGVTLHAEIMRSRPRAFRGYHQWQVYYLTRRGSVWLPTGYASTRPMPVDRYLERHPERLPG</sequence>
<gene>
    <name evidence="3" type="ORF">DDE18_17275</name>
</gene>
<dbReference type="EMBL" id="QDGZ01000007">
    <property type="protein sequence ID" value="PVG81727.1"/>
    <property type="molecule type" value="Genomic_DNA"/>
</dbReference>
<dbReference type="Pfam" id="PF01464">
    <property type="entry name" value="SLT"/>
    <property type="match status" value="1"/>
</dbReference>
<dbReference type="InterPro" id="IPR023346">
    <property type="entry name" value="Lysozyme-like_dom_sf"/>
</dbReference>
<organism evidence="3 4">
    <name type="scientific">Nocardioides gansuensis</name>
    <dbReference type="NCBI Taxonomy" id="2138300"/>
    <lineage>
        <taxon>Bacteria</taxon>
        <taxon>Bacillati</taxon>
        <taxon>Actinomycetota</taxon>
        <taxon>Actinomycetes</taxon>
        <taxon>Propionibacteriales</taxon>
        <taxon>Nocardioidaceae</taxon>
        <taxon>Nocardioides</taxon>
    </lineage>
</organism>
<dbReference type="PROSITE" id="PS51257">
    <property type="entry name" value="PROKAR_LIPOPROTEIN"/>
    <property type="match status" value="1"/>
</dbReference>
<protein>
    <submittedName>
        <fullName evidence="3">Lytic transglycosylase</fullName>
    </submittedName>
</protein>
<feature type="region of interest" description="Disordered" evidence="1">
    <location>
        <begin position="19"/>
        <end position="71"/>
    </location>
</feature>
<feature type="compositionally biased region" description="Low complexity" evidence="1">
    <location>
        <begin position="19"/>
        <end position="44"/>
    </location>
</feature>
<dbReference type="InterPro" id="IPR008258">
    <property type="entry name" value="Transglycosylase_SLT_dom_1"/>
</dbReference>
<dbReference type="Proteomes" id="UP000246018">
    <property type="component" value="Unassembled WGS sequence"/>
</dbReference>
<evidence type="ECO:0000259" key="2">
    <source>
        <dbReference type="Pfam" id="PF01464"/>
    </source>
</evidence>
<dbReference type="CDD" id="cd13399">
    <property type="entry name" value="Slt35-like"/>
    <property type="match status" value="1"/>
</dbReference>
<keyword evidence="4" id="KW-1185">Reference proteome</keyword>
<reference evidence="3 4" key="1">
    <citation type="submission" date="2018-04" db="EMBL/GenBank/DDBJ databases">
        <title>Genome of Nocardioides gansuensis WSJ-1.</title>
        <authorList>
            <person name="Wu S."/>
            <person name="Wang G."/>
        </authorList>
    </citation>
    <scope>NUCLEOTIDE SEQUENCE [LARGE SCALE GENOMIC DNA]</scope>
    <source>
        <strain evidence="3 4">WSJ-1</strain>
    </source>
</reference>
<dbReference type="Gene3D" id="1.10.530.10">
    <property type="match status" value="1"/>
</dbReference>
<comment type="caution">
    <text evidence="3">The sequence shown here is derived from an EMBL/GenBank/DDBJ whole genome shotgun (WGS) entry which is preliminary data.</text>
</comment>
<dbReference type="SUPFAM" id="SSF53955">
    <property type="entry name" value="Lysozyme-like"/>
    <property type="match status" value="1"/>
</dbReference>